<dbReference type="Proteomes" id="UP000186406">
    <property type="component" value="Unassembled WGS sequence"/>
</dbReference>
<protein>
    <submittedName>
        <fullName evidence="2">Uncharacterized protein</fullName>
    </submittedName>
</protein>
<dbReference type="EMBL" id="FRXO01000003">
    <property type="protein sequence ID" value="SHO65069.1"/>
    <property type="molecule type" value="Genomic_DNA"/>
</dbReference>
<dbReference type="AlphaFoldDB" id="A0A1M7ZJT8"/>
<evidence type="ECO:0000313" key="2">
    <source>
        <dbReference type="EMBL" id="SHO65069.1"/>
    </source>
</evidence>
<proteinExistence type="predicted"/>
<gene>
    <name evidence="2" type="ORF">SAMN02745172_01959</name>
</gene>
<accession>A0A1M7ZJT8</accession>
<keyword evidence="3" id="KW-1185">Reference proteome</keyword>
<evidence type="ECO:0000256" key="1">
    <source>
        <dbReference type="SAM" id="MobiDB-lite"/>
    </source>
</evidence>
<feature type="region of interest" description="Disordered" evidence="1">
    <location>
        <begin position="32"/>
        <end position="53"/>
    </location>
</feature>
<organism evidence="2 3">
    <name type="scientific">Pseudoxanthobacter soli DSM 19599</name>
    <dbReference type="NCBI Taxonomy" id="1123029"/>
    <lineage>
        <taxon>Bacteria</taxon>
        <taxon>Pseudomonadati</taxon>
        <taxon>Pseudomonadota</taxon>
        <taxon>Alphaproteobacteria</taxon>
        <taxon>Hyphomicrobiales</taxon>
        <taxon>Segnochrobactraceae</taxon>
        <taxon>Pseudoxanthobacter</taxon>
    </lineage>
</organism>
<dbReference type="STRING" id="1123029.SAMN02745172_01959"/>
<feature type="compositionally biased region" description="Polar residues" evidence="1">
    <location>
        <begin position="37"/>
        <end position="47"/>
    </location>
</feature>
<reference evidence="2 3" key="1">
    <citation type="submission" date="2016-12" db="EMBL/GenBank/DDBJ databases">
        <authorList>
            <person name="Song W.-J."/>
            <person name="Kurnit D.M."/>
        </authorList>
    </citation>
    <scope>NUCLEOTIDE SEQUENCE [LARGE SCALE GENOMIC DNA]</scope>
    <source>
        <strain evidence="2 3">DSM 19599</strain>
    </source>
</reference>
<sequence>MRAAFHLDTAPRRAFAGVVVAVMATVSAQAVSAQPASGTASTSSEITINKPGTGGYVGPYGQSLPGVFMNQGQPSRGPDPLKEFGSPYSWVAPLPIIANDANPTPWTDEYHGQVGPGVIPF</sequence>
<dbReference type="RefSeq" id="WP_073627994.1">
    <property type="nucleotide sequence ID" value="NZ_FRXO01000003.1"/>
</dbReference>
<name>A0A1M7ZJT8_9HYPH</name>
<evidence type="ECO:0000313" key="3">
    <source>
        <dbReference type="Proteomes" id="UP000186406"/>
    </source>
</evidence>